<evidence type="ECO:0000256" key="1">
    <source>
        <dbReference type="ARBA" id="ARBA00010688"/>
    </source>
</evidence>
<evidence type="ECO:0000256" key="3">
    <source>
        <dbReference type="ARBA" id="ARBA00022741"/>
    </source>
</evidence>
<evidence type="ECO:0000256" key="2">
    <source>
        <dbReference type="ARBA" id="ARBA00022679"/>
    </source>
</evidence>
<sequence>MVAVAGEALVDLVPAPVGGYLEIAPGGSPANVAVGLARLGVPARMLARLAGDPLGARMRAHLADNGVQLDHAVPAVEQTSMALVTVDDEGVPSYDFRIAGTADWQWTEDELADALDGPVVAVHSGSLALTTAPGDGPLRALLARAAATATVSYDPNCRPLLMGDPADVLRGVHALLGVADVVKVSSEDLEWLGLSPEAALEDWLARGPALVAVTLGGDGVLAGTASGLRTRRPGVAVTVVDTVGAGDTFSAALLAGLHERDLLGADRRDALRALDAAQLDALLDLAARAAAITCSRRGADPPTADELRVATAT</sequence>
<dbReference type="InterPro" id="IPR002173">
    <property type="entry name" value="Carboh/pur_kinase_PfkB_CS"/>
</dbReference>
<name>A0A6M6JT94_9PSEU</name>
<feature type="domain" description="Carbohydrate kinase PfkB" evidence="7">
    <location>
        <begin position="2"/>
        <end position="302"/>
    </location>
</feature>
<organism evidence="8 9">
    <name type="scientific">Pseudonocardia broussonetiae</name>
    <dbReference type="NCBI Taxonomy" id="2736640"/>
    <lineage>
        <taxon>Bacteria</taxon>
        <taxon>Bacillati</taxon>
        <taxon>Actinomycetota</taxon>
        <taxon>Actinomycetes</taxon>
        <taxon>Pseudonocardiales</taxon>
        <taxon>Pseudonocardiaceae</taxon>
        <taxon>Pseudonocardia</taxon>
    </lineage>
</organism>
<accession>A0A6M6JT94</accession>
<dbReference type="SUPFAM" id="SSF53613">
    <property type="entry name" value="Ribokinase-like"/>
    <property type="match status" value="1"/>
</dbReference>
<dbReference type="EMBL" id="CP053564">
    <property type="protein sequence ID" value="QJY50267.1"/>
    <property type="molecule type" value="Genomic_DNA"/>
</dbReference>
<dbReference type="AlphaFoldDB" id="A0A6M6JT94"/>
<evidence type="ECO:0000256" key="4">
    <source>
        <dbReference type="ARBA" id="ARBA00022777"/>
    </source>
</evidence>
<dbReference type="PANTHER" id="PTHR43085">
    <property type="entry name" value="HEXOKINASE FAMILY MEMBER"/>
    <property type="match status" value="1"/>
</dbReference>
<dbReference type="Proteomes" id="UP000505377">
    <property type="component" value="Chromosome"/>
</dbReference>
<dbReference type="Pfam" id="PF00294">
    <property type="entry name" value="PfkB"/>
    <property type="match status" value="1"/>
</dbReference>
<dbReference type="CDD" id="cd01167">
    <property type="entry name" value="bac_FRK"/>
    <property type="match status" value="1"/>
</dbReference>
<dbReference type="InterPro" id="IPR029056">
    <property type="entry name" value="Ribokinase-like"/>
</dbReference>
<dbReference type="Gene3D" id="3.40.1190.20">
    <property type="match status" value="1"/>
</dbReference>
<keyword evidence="9" id="KW-1185">Reference proteome</keyword>
<evidence type="ECO:0000259" key="7">
    <source>
        <dbReference type="Pfam" id="PF00294"/>
    </source>
</evidence>
<evidence type="ECO:0000313" key="9">
    <source>
        <dbReference type="Proteomes" id="UP000505377"/>
    </source>
</evidence>
<dbReference type="KEGG" id="pbro:HOP40_00155"/>
<dbReference type="InterPro" id="IPR050306">
    <property type="entry name" value="PfkB_Carbo_kinase"/>
</dbReference>
<keyword evidence="2 6" id="KW-0808">Transferase</keyword>
<dbReference type="InterPro" id="IPR011611">
    <property type="entry name" value="PfkB_dom"/>
</dbReference>
<gene>
    <name evidence="8" type="ORF">HOP40_00155</name>
</gene>
<keyword evidence="3" id="KW-0547">Nucleotide-binding</keyword>
<keyword evidence="4 6" id="KW-0418">Kinase</keyword>
<dbReference type="GO" id="GO:0008865">
    <property type="term" value="F:fructokinase activity"/>
    <property type="evidence" value="ECO:0007669"/>
    <property type="project" value="UniProtKB-ARBA"/>
</dbReference>
<comment type="similarity">
    <text evidence="1 6">Belongs to the carbohydrate kinase PfkB family.</text>
</comment>
<dbReference type="GO" id="GO:0006000">
    <property type="term" value="P:fructose metabolic process"/>
    <property type="evidence" value="ECO:0007669"/>
    <property type="project" value="UniProtKB-ARBA"/>
</dbReference>
<dbReference type="PRINTS" id="PR00990">
    <property type="entry name" value="RIBOKINASE"/>
</dbReference>
<evidence type="ECO:0000256" key="6">
    <source>
        <dbReference type="RuleBase" id="RU003704"/>
    </source>
</evidence>
<evidence type="ECO:0000256" key="5">
    <source>
        <dbReference type="ARBA" id="ARBA00022840"/>
    </source>
</evidence>
<protein>
    <submittedName>
        <fullName evidence="8">Carbohydrate kinase</fullName>
    </submittedName>
</protein>
<reference evidence="8 9" key="1">
    <citation type="submission" date="2020-05" db="EMBL/GenBank/DDBJ databases">
        <authorList>
            <person name="Mo P."/>
        </authorList>
    </citation>
    <scope>NUCLEOTIDE SEQUENCE [LARGE SCALE GENOMIC DNA]</scope>
    <source>
        <strain evidence="8 9">Gen01</strain>
    </source>
</reference>
<dbReference type="PROSITE" id="PS00584">
    <property type="entry name" value="PFKB_KINASES_2"/>
    <property type="match status" value="1"/>
</dbReference>
<evidence type="ECO:0000313" key="8">
    <source>
        <dbReference type="EMBL" id="QJY50267.1"/>
    </source>
</evidence>
<dbReference type="PANTHER" id="PTHR43085:SF1">
    <property type="entry name" value="PSEUDOURIDINE KINASE-RELATED"/>
    <property type="match status" value="1"/>
</dbReference>
<proteinExistence type="inferred from homology"/>
<dbReference type="GO" id="GO:0005524">
    <property type="term" value="F:ATP binding"/>
    <property type="evidence" value="ECO:0007669"/>
    <property type="project" value="UniProtKB-KW"/>
</dbReference>
<dbReference type="InterPro" id="IPR002139">
    <property type="entry name" value="Ribo/fructo_kinase"/>
</dbReference>
<keyword evidence="5" id="KW-0067">ATP-binding</keyword>